<dbReference type="AlphaFoldDB" id="A0A4P7LHM2"/>
<dbReference type="InterPro" id="IPR013783">
    <property type="entry name" value="Ig-like_fold"/>
</dbReference>
<dbReference type="OrthoDB" id="8673369at2"/>
<dbReference type="Proteomes" id="UP000295294">
    <property type="component" value="Plasmid unnamed1"/>
</dbReference>
<dbReference type="Pfam" id="PF09118">
    <property type="entry name" value="GO-like_E_set"/>
    <property type="match status" value="1"/>
</dbReference>
<dbReference type="SUPFAM" id="SSF81296">
    <property type="entry name" value="E set domains"/>
    <property type="match status" value="1"/>
</dbReference>
<sequence length="75" mass="8181">MNTSVTAFSLIRRSSVTHSLNNELRRVPVSRTVGTAGEYLINVPSNPGIVVPGYYLLFALNKQGVLSVAKTLRVH</sequence>
<accession>A0A4P7LHM2</accession>
<name>A0A4P7LHM2_9BURK</name>
<dbReference type="KEGG" id="cox:E0W60_29780"/>
<feature type="domain" description="Galactose oxidase-like Early set" evidence="1">
    <location>
        <begin position="5"/>
        <end position="74"/>
    </location>
</feature>
<reference evidence="2 3" key="1">
    <citation type="submission" date="2019-03" db="EMBL/GenBank/DDBJ databases">
        <title>Efficiently degradation of phenoxyalkanoic acid herbicides by Cupriavidus oxalaticus strain X32.</title>
        <authorList>
            <person name="Sheng X."/>
        </authorList>
    </citation>
    <scope>NUCLEOTIDE SEQUENCE [LARGE SCALE GENOMIC DNA]</scope>
    <source>
        <strain evidence="2 3">X32</strain>
        <plasmid evidence="2 3">unnamed1</plasmid>
    </source>
</reference>
<protein>
    <submittedName>
        <fullName evidence="2">DUF1929 domain-containing protein</fullName>
    </submittedName>
</protein>
<geneLocation type="plasmid" evidence="2">
    <name>unnamed1</name>
</geneLocation>
<dbReference type="InterPro" id="IPR015202">
    <property type="entry name" value="GO-like_E_set"/>
</dbReference>
<organism evidence="2 3">
    <name type="scientific">Cupriavidus oxalaticus</name>
    <dbReference type="NCBI Taxonomy" id="96344"/>
    <lineage>
        <taxon>Bacteria</taxon>
        <taxon>Pseudomonadati</taxon>
        <taxon>Pseudomonadota</taxon>
        <taxon>Betaproteobacteria</taxon>
        <taxon>Burkholderiales</taxon>
        <taxon>Burkholderiaceae</taxon>
        <taxon>Cupriavidus</taxon>
    </lineage>
</organism>
<evidence type="ECO:0000313" key="3">
    <source>
        <dbReference type="Proteomes" id="UP000295294"/>
    </source>
</evidence>
<keyword evidence="2" id="KW-0614">Plasmid</keyword>
<proteinExistence type="predicted"/>
<dbReference type="Gene3D" id="2.60.40.10">
    <property type="entry name" value="Immunoglobulins"/>
    <property type="match status" value="1"/>
</dbReference>
<dbReference type="RefSeq" id="WP_135706554.1">
    <property type="nucleotide sequence ID" value="NZ_CP038636.1"/>
</dbReference>
<evidence type="ECO:0000313" key="2">
    <source>
        <dbReference type="EMBL" id="QBY55285.1"/>
    </source>
</evidence>
<dbReference type="CDD" id="cd02851">
    <property type="entry name" value="E_set_GO_C"/>
    <property type="match status" value="1"/>
</dbReference>
<dbReference type="EMBL" id="CP038636">
    <property type="protein sequence ID" value="QBY55285.1"/>
    <property type="molecule type" value="Genomic_DNA"/>
</dbReference>
<gene>
    <name evidence="2" type="ORF">E0W60_29780</name>
</gene>
<dbReference type="InterPro" id="IPR014756">
    <property type="entry name" value="Ig_E-set"/>
</dbReference>
<evidence type="ECO:0000259" key="1">
    <source>
        <dbReference type="Pfam" id="PF09118"/>
    </source>
</evidence>